<dbReference type="Gene3D" id="3.30.2350.10">
    <property type="entry name" value="Pseudouridine synthase"/>
    <property type="match status" value="1"/>
</dbReference>
<dbReference type="AlphaFoldDB" id="A0AA96RC75"/>
<comment type="similarity">
    <text evidence="2 5">Belongs to the pseudouridine synthase RluA family.</text>
</comment>
<comment type="catalytic activity">
    <reaction evidence="1 5">
        <text>a uridine in RNA = a pseudouridine in RNA</text>
        <dbReference type="Rhea" id="RHEA:48348"/>
        <dbReference type="Rhea" id="RHEA-COMP:12068"/>
        <dbReference type="Rhea" id="RHEA-COMP:12069"/>
        <dbReference type="ChEBI" id="CHEBI:65314"/>
        <dbReference type="ChEBI" id="CHEBI:65315"/>
    </reaction>
</comment>
<dbReference type="CDD" id="cd02869">
    <property type="entry name" value="PseudoU_synth_RluA_like"/>
    <property type="match status" value="1"/>
</dbReference>
<evidence type="ECO:0000256" key="3">
    <source>
        <dbReference type="PIRSR" id="PIRSR606225-1"/>
    </source>
</evidence>
<dbReference type="InterPro" id="IPR020103">
    <property type="entry name" value="PsdUridine_synth_cat_dom_sf"/>
</dbReference>
<feature type="active site" evidence="3">
    <location>
        <position position="138"/>
    </location>
</feature>
<evidence type="ECO:0000259" key="6">
    <source>
        <dbReference type="Pfam" id="PF00849"/>
    </source>
</evidence>
<organism evidence="7 8">
    <name type="scientific">Paenibacillus aurantius</name>
    <dbReference type="NCBI Taxonomy" id="2918900"/>
    <lineage>
        <taxon>Bacteria</taxon>
        <taxon>Bacillati</taxon>
        <taxon>Bacillota</taxon>
        <taxon>Bacilli</taxon>
        <taxon>Bacillales</taxon>
        <taxon>Paenibacillaceae</taxon>
        <taxon>Paenibacillus</taxon>
    </lineage>
</organism>
<comment type="function">
    <text evidence="5">Responsible for synthesis of pseudouridine from uracil.</text>
</comment>
<dbReference type="EC" id="5.4.99.-" evidence="5"/>
<dbReference type="GO" id="GO:0140098">
    <property type="term" value="F:catalytic activity, acting on RNA"/>
    <property type="evidence" value="ECO:0007669"/>
    <property type="project" value="UniProtKB-ARBA"/>
</dbReference>
<evidence type="ECO:0000313" key="8">
    <source>
        <dbReference type="Proteomes" id="UP001305702"/>
    </source>
</evidence>
<dbReference type="Proteomes" id="UP001305702">
    <property type="component" value="Chromosome"/>
</dbReference>
<dbReference type="PANTHER" id="PTHR21600">
    <property type="entry name" value="MITOCHONDRIAL RNA PSEUDOURIDINE SYNTHASE"/>
    <property type="match status" value="1"/>
</dbReference>
<evidence type="ECO:0000313" key="7">
    <source>
        <dbReference type="EMBL" id="WNQ10225.1"/>
    </source>
</evidence>
<dbReference type="GO" id="GO:0003723">
    <property type="term" value="F:RNA binding"/>
    <property type="evidence" value="ECO:0007669"/>
    <property type="project" value="UniProtKB-KW"/>
</dbReference>
<reference evidence="7 8" key="1">
    <citation type="submission" date="2022-02" db="EMBL/GenBank/DDBJ databases">
        <title>Paenibacillus sp. MBLB1776 Whole Genome Shotgun Sequencing.</title>
        <authorList>
            <person name="Hwang C.Y."/>
            <person name="Cho E.-S."/>
            <person name="Seo M.-J."/>
        </authorList>
    </citation>
    <scope>NUCLEOTIDE SEQUENCE [LARGE SCALE GENOMIC DNA]</scope>
    <source>
        <strain evidence="7 8">MBLB1776</strain>
    </source>
</reference>
<dbReference type="RefSeq" id="WP_315603999.1">
    <property type="nucleotide sequence ID" value="NZ_CP130318.1"/>
</dbReference>
<evidence type="ECO:0000256" key="4">
    <source>
        <dbReference type="PROSITE-ProRule" id="PRU00182"/>
    </source>
</evidence>
<feature type="domain" description="Pseudouridine synthase RsuA/RluA-like" evidence="6">
    <location>
        <begin position="91"/>
        <end position="242"/>
    </location>
</feature>
<dbReference type="PROSITE" id="PS50889">
    <property type="entry name" value="S4"/>
    <property type="match status" value="1"/>
</dbReference>
<keyword evidence="8" id="KW-1185">Reference proteome</keyword>
<proteinExistence type="inferred from homology"/>
<gene>
    <name evidence="7" type="ORF">MJA45_21765</name>
</gene>
<evidence type="ECO:0000256" key="5">
    <source>
        <dbReference type="RuleBase" id="RU362028"/>
    </source>
</evidence>
<keyword evidence="4" id="KW-0694">RNA-binding</keyword>
<dbReference type="GO" id="GO:0009982">
    <property type="term" value="F:pseudouridine synthase activity"/>
    <property type="evidence" value="ECO:0007669"/>
    <property type="project" value="InterPro"/>
</dbReference>
<dbReference type="GO" id="GO:0000455">
    <property type="term" value="P:enzyme-directed rRNA pseudouridine synthesis"/>
    <property type="evidence" value="ECO:0007669"/>
    <property type="project" value="TreeGrafter"/>
</dbReference>
<dbReference type="KEGG" id="paun:MJA45_21765"/>
<name>A0AA96RC75_9BACL</name>
<accession>A0AA96RC75</accession>
<dbReference type="SUPFAM" id="SSF55120">
    <property type="entry name" value="Pseudouridine synthase"/>
    <property type="match status" value="1"/>
</dbReference>
<evidence type="ECO:0000256" key="1">
    <source>
        <dbReference type="ARBA" id="ARBA00000073"/>
    </source>
</evidence>
<dbReference type="InterPro" id="IPR050188">
    <property type="entry name" value="RluA_PseudoU_synthase"/>
</dbReference>
<dbReference type="NCBIfam" id="TIGR00005">
    <property type="entry name" value="rluA_subfam"/>
    <property type="match status" value="1"/>
</dbReference>
<sequence>MSYYDPLVYVVPPEEEGMLLKTILQNRLQVSRKLLSRLKLTEEGITVNGRREYISIKVRAGDRVEVRMAQEESDDILPEKLPLAILHEDAHVLVVNKPAGMIVHPTHGHYTGTLANAVVHHWKELGETVRFRPVHRLDQETSGVLCIAKNPYVHQNISEQMKANQVKKEYLALVYGLMKKDEGTVDAPIDRNPEAPHIRIVTPAGYRAVTHYRTERRYAGASLVRLWLETGRTHQIRVHMKHIGHALLGDKMYLPGPALDKRDRRGACSGEAAGGEASQAGLSEAFPAQRAGLAVPASLPELPLARQALHAAKLGFYHPGTRQWVEYEAPLPEDMTETIRLLERQT</sequence>
<dbReference type="InterPro" id="IPR006145">
    <property type="entry name" value="PsdUridine_synth_RsuA/RluA"/>
</dbReference>
<evidence type="ECO:0000256" key="2">
    <source>
        <dbReference type="ARBA" id="ARBA00010876"/>
    </source>
</evidence>
<protein>
    <recommendedName>
        <fullName evidence="5">Pseudouridine synthase</fullName>
        <ecNumber evidence="5">5.4.99.-</ecNumber>
    </recommendedName>
</protein>
<keyword evidence="5 7" id="KW-0413">Isomerase</keyword>
<dbReference type="Pfam" id="PF00849">
    <property type="entry name" value="PseudoU_synth_2"/>
    <property type="match status" value="1"/>
</dbReference>
<dbReference type="EMBL" id="CP130318">
    <property type="protein sequence ID" value="WNQ10225.1"/>
    <property type="molecule type" value="Genomic_DNA"/>
</dbReference>
<dbReference type="InterPro" id="IPR006225">
    <property type="entry name" value="PsdUridine_synth_RluC/D"/>
</dbReference>
<dbReference type="PANTHER" id="PTHR21600:SF44">
    <property type="entry name" value="RIBOSOMAL LARGE SUBUNIT PSEUDOURIDINE SYNTHASE D"/>
    <property type="match status" value="1"/>
</dbReference>